<accession>A0ACB7STB6</accession>
<keyword evidence="2" id="KW-1185">Reference proteome</keyword>
<proteinExistence type="predicted"/>
<reference evidence="1" key="1">
    <citation type="submission" date="2020-05" db="EMBL/GenBank/DDBJ databases">
        <title>Large-scale comparative analyses of tick genomes elucidate their genetic diversity and vector capacities.</title>
        <authorList>
            <person name="Jia N."/>
            <person name="Wang J."/>
            <person name="Shi W."/>
            <person name="Du L."/>
            <person name="Sun Y."/>
            <person name="Zhan W."/>
            <person name="Jiang J."/>
            <person name="Wang Q."/>
            <person name="Zhang B."/>
            <person name="Ji P."/>
            <person name="Sakyi L.B."/>
            <person name="Cui X."/>
            <person name="Yuan T."/>
            <person name="Jiang B."/>
            <person name="Yang W."/>
            <person name="Lam T.T.-Y."/>
            <person name="Chang Q."/>
            <person name="Ding S."/>
            <person name="Wang X."/>
            <person name="Zhu J."/>
            <person name="Ruan X."/>
            <person name="Zhao L."/>
            <person name="Wei J."/>
            <person name="Que T."/>
            <person name="Du C."/>
            <person name="Cheng J."/>
            <person name="Dai P."/>
            <person name="Han X."/>
            <person name="Huang E."/>
            <person name="Gao Y."/>
            <person name="Liu J."/>
            <person name="Shao H."/>
            <person name="Ye R."/>
            <person name="Li L."/>
            <person name="Wei W."/>
            <person name="Wang X."/>
            <person name="Wang C."/>
            <person name="Yang T."/>
            <person name="Huo Q."/>
            <person name="Li W."/>
            <person name="Guo W."/>
            <person name="Chen H."/>
            <person name="Zhou L."/>
            <person name="Ni X."/>
            <person name="Tian J."/>
            <person name="Zhou Y."/>
            <person name="Sheng Y."/>
            <person name="Liu T."/>
            <person name="Pan Y."/>
            <person name="Xia L."/>
            <person name="Li J."/>
            <person name="Zhao F."/>
            <person name="Cao W."/>
        </authorList>
    </citation>
    <scope>NUCLEOTIDE SEQUENCE</scope>
    <source>
        <strain evidence="1">Hyas-2018</strain>
    </source>
</reference>
<dbReference type="EMBL" id="CM023482">
    <property type="protein sequence ID" value="KAH6937930.1"/>
    <property type="molecule type" value="Genomic_DNA"/>
</dbReference>
<evidence type="ECO:0000313" key="1">
    <source>
        <dbReference type="EMBL" id="KAH6937930.1"/>
    </source>
</evidence>
<name>A0ACB7STB6_HYAAI</name>
<dbReference type="Proteomes" id="UP000821845">
    <property type="component" value="Chromosome 2"/>
</dbReference>
<gene>
    <name evidence="1" type="ORF">HPB50_005442</name>
</gene>
<protein>
    <submittedName>
        <fullName evidence="1">Uncharacterized protein</fullName>
    </submittedName>
</protein>
<comment type="caution">
    <text evidence="1">The sequence shown here is derived from an EMBL/GenBank/DDBJ whole genome shotgun (WGS) entry which is preliminary data.</text>
</comment>
<evidence type="ECO:0000313" key="2">
    <source>
        <dbReference type="Proteomes" id="UP000821845"/>
    </source>
</evidence>
<organism evidence="1 2">
    <name type="scientific">Hyalomma asiaticum</name>
    <name type="common">Tick</name>
    <dbReference type="NCBI Taxonomy" id="266040"/>
    <lineage>
        <taxon>Eukaryota</taxon>
        <taxon>Metazoa</taxon>
        <taxon>Ecdysozoa</taxon>
        <taxon>Arthropoda</taxon>
        <taxon>Chelicerata</taxon>
        <taxon>Arachnida</taxon>
        <taxon>Acari</taxon>
        <taxon>Parasitiformes</taxon>
        <taxon>Ixodida</taxon>
        <taxon>Ixodoidea</taxon>
        <taxon>Ixodidae</taxon>
        <taxon>Hyalomminae</taxon>
        <taxon>Hyalomma</taxon>
    </lineage>
</organism>
<sequence length="192" mass="20846">MENNSACVGRGSLRAQQGYRSTCPAAAANSAHAKRKRGRGNELRRLSKPAVVFDRQRRPDAGAYRTAQQAAKIEKMPGLHVRGGGLPPRSSRPGRPSEPGHTGSACEAGSAPCLPPRYERTEDGPGTARRLSACIRTPGRHYWSELTCQAIWHFRANTSHVARLGKLAASVKTVVSTVPATNNYPPWLRQQT</sequence>